<dbReference type="PANTHER" id="PTHR43016">
    <property type="entry name" value="PRESEQUENCE PROTEASE"/>
    <property type="match status" value="1"/>
</dbReference>
<dbReference type="OrthoDB" id="4953at2759"/>
<dbReference type="GO" id="GO:0046872">
    <property type="term" value="F:metal ion binding"/>
    <property type="evidence" value="ECO:0007669"/>
    <property type="project" value="InterPro"/>
</dbReference>
<proteinExistence type="predicted"/>
<dbReference type="EMBL" id="LJIG01022524">
    <property type="protein sequence ID" value="KRT80125.1"/>
    <property type="molecule type" value="Genomic_DNA"/>
</dbReference>
<name>A0A0T6AZ40_9SCAR</name>
<comment type="caution">
    <text evidence="1">The sequence shown here is derived from an EMBL/GenBank/DDBJ whole genome shotgun (WGS) entry which is preliminary data.</text>
</comment>
<evidence type="ECO:0000313" key="1">
    <source>
        <dbReference type="EMBL" id="KRT80125.1"/>
    </source>
</evidence>
<gene>
    <name evidence="1" type="ORF">AMK59_8330</name>
</gene>
<reference evidence="1 2" key="1">
    <citation type="submission" date="2015-09" db="EMBL/GenBank/DDBJ databases">
        <title>Draft genome of the scarab beetle Oryctes borbonicus.</title>
        <authorList>
            <person name="Meyer J.M."/>
            <person name="Markov G.V."/>
            <person name="Baskaran P."/>
            <person name="Herrmann M."/>
            <person name="Sommer R.J."/>
            <person name="Roedelsperger C."/>
        </authorList>
    </citation>
    <scope>NUCLEOTIDE SEQUENCE [LARGE SCALE GENOMIC DNA]</scope>
    <source>
        <strain evidence="1">OB123</strain>
        <tissue evidence="1">Whole animal</tissue>
    </source>
</reference>
<evidence type="ECO:0008006" key="3">
    <source>
        <dbReference type="Google" id="ProtNLM"/>
    </source>
</evidence>
<dbReference type="AlphaFoldDB" id="A0A0T6AZ40"/>
<accession>A0A0T6AZ40</accession>
<dbReference type="SUPFAM" id="SSF63411">
    <property type="entry name" value="LuxS/MPP-like metallohydrolase"/>
    <property type="match status" value="3"/>
</dbReference>
<dbReference type="PANTHER" id="PTHR43016:SF16">
    <property type="entry name" value="METALLOPROTEASE, PUTATIVE (AFU_ORTHOLOGUE AFUA_4G07610)-RELATED"/>
    <property type="match status" value="1"/>
</dbReference>
<organism evidence="1 2">
    <name type="scientific">Oryctes borbonicus</name>
    <dbReference type="NCBI Taxonomy" id="1629725"/>
    <lineage>
        <taxon>Eukaryota</taxon>
        <taxon>Metazoa</taxon>
        <taxon>Ecdysozoa</taxon>
        <taxon>Arthropoda</taxon>
        <taxon>Hexapoda</taxon>
        <taxon>Insecta</taxon>
        <taxon>Pterygota</taxon>
        <taxon>Neoptera</taxon>
        <taxon>Endopterygota</taxon>
        <taxon>Coleoptera</taxon>
        <taxon>Polyphaga</taxon>
        <taxon>Scarabaeiformia</taxon>
        <taxon>Scarabaeidae</taxon>
        <taxon>Dynastinae</taxon>
        <taxon>Oryctes</taxon>
    </lineage>
</organism>
<dbReference type="Proteomes" id="UP000051574">
    <property type="component" value="Unassembled WGS sequence"/>
</dbReference>
<keyword evidence="2" id="KW-1185">Reference proteome</keyword>
<evidence type="ECO:0000313" key="2">
    <source>
        <dbReference type="Proteomes" id="UP000051574"/>
    </source>
</evidence>
<sequence length="561" mass="63371">NCITIEGHPSIEEQQHMAAEEKERIEKQVQTLGEEGLHQKATELINAIEYNERPPPDSMLTSVNIPSLSSMGYHNITRYRSDMIDQKLDLSEAPVFTYFDHVKSGFIYMFALLDTSQLKCEQKLYLPLLLDSIFELPINKDGEIIPYEEVVTQLHTDTVSTSQSIGLGAGSCRFKCGSYCCTANVMLQVETGKYEEGVCWLRNLLYHTVFTIERLKIIAQKVINDVAQAKRNGGEVVSYVMKGLCYASDTNQSCNGILRQQKFLTNLLEKLETEQSCEVLDEMYRVRSIITDPSNVKLYFAGGLDQLQSPEVAIKNFLPPEMEDKRQQEPLNVIPDWKLLCPLEKTKPSCIVGMGCLESSFFYQVTPSINSFTDPDVPALMLYAQYLIQAEGPMWKQIRGKGLSYGFTITLKINEGLLCLIFLKATNVVGVYKEAHDIISTQLKEKKWDNTLLEAAKSSLIFELIEEEKTIGNLVSLSLSSYFQQIDYKYNRTLLGLIEKVTADDLNRVGDKYIASMFDSCKTKTAVVCDPSKAEEIKTGFKKLGLELQVYPSLEDSFLNV</sequence>
<feature type="non-terminal residue" evidence="1">
    <location>
        <position position="1"/>
    </location>
</feature>
<protein>
    <recommendedName>
        <fullName evidence="3">Peptidase</fullName>
    </recommendedName>
</protein>
<dbReference type="InterPro" id="IPR011249">
    <property type="entry name" value="Metalloenz_LuxS/M16"/>
</dbReference>
<dbReference type="Gene3D" id="3.30.830.10">
    <property type="entry name" value="Metalloenzyme, LuxS/M16 peptidase-like"/>
    <property type="match status" value="2"/>
</dbReference>